<evidence type="ECO:0000313" key="12">
    <source>
        <dbReference type="EMBL" id="KRT80429.1"/>
    </source>
</evidence>
<keyword evidence="7 10" id="KW-0508">mRNA splicing</keyword>
<dbReference type="PANTHER" id="PTHR12777">
    <property type="entry name" value="SMALL NUCLEAR RIBONUCLEOPROTEIN SM D2"/>
    <property type="match status" value="1"/>
</dbReference>
<keyword evidence="5 10" id="KW-0507">mRNA processing</keyword>
<keyword evidence="6" id="KW-0747">Spliceosome</keyword>
<evidence type="ECO:0000313" key="13">
    <source>
        <dbReference type="Proteomes" id="UP000051574"/>
    </source>
</evidence>
<evidence type="ECO:0000256" key="9">
    <source>
        <dbReference type="ARBA" id="ARBA00023274"/>
    </source>
</evidence>
<sequence length="106" mass="12242">MTTAAEKKIECEIQVGPLSVLQQSVINHTQVLINCRNNKKILGRVKAFDRHMNMILENVREMWREECRKGKGICKKSVARDRFISKMFLRGDSVILIMKNPLVKVS</sequence>
<evidence type="ECO:0000256" key="7">
    <source>
        <dbReference type="ARBA" id="ARBA00023187"/>
    </source>
</evidence>
<dbReference type="EMBL" id="LJIG01022466">
    <property type="protein sequence ID" value="KRT80429.1"/>
    <property type="molecule type" value="Genomic_DNA"/>
</dbReference>
<dbReference type="AlphaFoldDB" id="A0A0T6AZZ7"/>
<dbReference type="Gene3D" id="2.30.30.100">
    <property type="match status" value="1"/>
</dbReference>
<dbReference type="SMART" id="SM00651">
    <property type="entry name" value="Sm"/>
    <property type="match status" value="1"/>
</dbReference>
<reference evidence="12 13" key="1">
    <citation type="submission" date="2015-09" db="EMBL/GenBank/DDBJ databases">
        <title>Draft genome of the scarab beetle Oryctes borbonicus.</title>
        <authorList>
            <person name="Meyer J.M."/>
            <person name="Markov G.V."/>
            <person name="Baskaran P."/>
            <person name="Herrmann M."/>
            <person name="Sommer R.J."/>
            <person name="Roedelsperger C."/>
        </authorList>
    </citation>
    <scope>NUCLEOTIDE SEQUENCE [LARGE SCALE GENOMIC DNA]</scope>
    <source>
        <strain evidence="12">OB123</strain>
        <tissue evidence="12">Whole animal</tissue>
    </source>
</reference>
<dbReference type="Proteomes" id="UP000051574">
    <property type="component" value="Unassembled WGS sequence"/>
</dbReference>
<dbReference type="GO" id="GO:0003723">
    <property type="term" value="F:RNA binding"/>
    <property type="evidence" value="ECO:0007669"/>
    <property type="project" value="InterPro"/>
</dbReference>
<evidence type="ECO:0000256" key="4">
    <source>
        <dbReference type="ARBA" id="ARBA00022490"/>
    </source>
</evidence>
<dbReference type="FunFam" id="2.30.30.100:FF:000069">
    <property type="entry name" value="Small nuclear ribonucleoprotein Sm D2"/>
    <property type="match status" value="1"/>
</dbReference>
<proteinExistence type="inferred from homology"/>
<dbReference type="InterPro" id="IPR047575">
    <property type="entry name" value="Sm"/>
</dbReference>
<evidence type="ECO:0000256" key="1">
    <source>
        <dbReference type="ARBA" id="ARBA00004123"/>
    </source>
</evidence>
<dbReference type="GO" id="GO:0000398">
    <property type="term" value="P:mRNA splicing, via spliceosome"/>
    <property type="evidence" value="ECO:0007669"/>
    <property type="project" value="UniProtKB-ARBA"/>
</dbReference>
<dbReference type="GO" id="GO:0005829">
    <property type="term" value="C:cytosol"/>
    <property type="evidence" value="ECO:0007669"/>
    <property type="project" value="UniProtKB-SubCell"/>
</dbReference>
<comment type="caution">
    <text evidence="12">The sequence shown here is derived from an EMBL/GenBank/DDBJ whole genome shotgun (WGS) entry which is preliminary data.</text>
</comment>
<protein>
    <recommendedName>
        <fullName evidence="10">Small nuclear ribonucleoprotein Sm D2</fullName>
        <shortName evidence="10">Sm-D2</shortName>
    </recommendedName>
    <alternativeName>
        <fullName evidence="10">snRNP core protein D2</fullName>
    </alternativeName>
</protein>
<dbReference type="SUPFAM" id="SSF50182">
    <property type="entry name" value="Sm-like ribonucleoproteins"/>
    <property type="match status" value="1"/>
</dbReference>
<keyword evidence="8 10" id="KW-0539">Nucleus</keyword>
<comment type="similarity">
    <text evidence="3 10">Belongs to the snRNP core protein family.</text>
</comment>
<keyword evidence="13" id="KW-1185">Reference proteome</keyword>
<dbReference type="OrthoDB" id="437526at2759"/>
<evidence type="ECO:0000256" key="3">
    <source>
        <dbReference type="ARBA" id="ARBA00008146"/>
    </source>
</evidence>
<evidence type="ECO:0000256" key="6">
    <source>
        <dbReference type="ARBA" id="ARBA00022728"/>
    </source>
</evidence>
<keyword evidence="9 10" id="KW-0687">Ribonucleoprotein</keyword>
<evidence type="ECO:0000259" key="11">
    <source>
        <dbReference type="PROSITE" id="PS52002"/>
    </source>
</evidence>
<accession>A0A0T6AZZ7</accession>
<gene>
    <name evidence="12" type="ORF">AMK59_8267</name>
</gene>
<evidence type="ECO:0000256" key="2">
    <source>
        <dbReference type="ARBA" id="ARBA00004514"/>
    </source>
</evidence>
<evidence type="ECO:0000256" key="5">
    <source>
        <dbReference type="ARBA" id="ARBA00022664"/>
    </source>
</evidence>
<dbReference type="InterPro" id="IPR010920">
    <property type="entry name" value="LSM_dom_sf"/>
</dbReference>
<keyword evidence="4" id="KW-0963">Cytoplasm</keyword>
<evidence type="ECO:0000256" key="8">
    <source>
        <dbReference type="ARBA" id="ARBA00023242"/>
    </source>
</evidence>
<organism evidence="12 13">
    <name type="scientific">Oryctes borbonicus</name>
    <dbReference type="NCBI Taxonomy" id="1629725"/>
    <lineage>
        <taxon>Eukaryota</taxon>
        <taxon>Metazoa</taxon>
        <taxon>Ecdysozoa</taxon>
        <taxon>Arthropoda</taxon>
        <taxon>Hexapoda</taxon>
        <taxon>Insecta</taxon>
        <taxon>Pterygota</taxon>
        <taxon>Neoptera</taxon>
        <taxon>Endopterygota</taxon>
        <taxon>Coleoptera</taxon>
        <taxon>Polyphaga</taxon>
        <taxon>Scarabaeiformia</taxon>
        <taxon>Scarabaeidae</taxon>
        <taxon>Dynastinae</taxon>
        <taxon>Oryctes</taxon>
    </lineage>
</organism>
<dbReference type="GO" id="GO:0097525">
    <property type="term" value="C:spliceosomal snRNP complex"/>
    <property type="evidence" value="ECO:0007669"/>
    <property type="project" value="UniProtKB-ARBA"/>
</dbReference>
<feature type="domain" description="Sm" evidence="11">
    <location>
        <begin position="18"/>
        <end position="103"/>
    </location>
</feature>
<dbReference type="CDD" id="cd01720">
    <property type="entry name" value="Sm_D2"/>
    <property type="match status" value="1"/>
</dbReference>
<dbReference type="PROSITE" id="PS52002">
    <property type="entry name" value="SM"/>
    <property type="match status" value="1"/>
</dbReference>
<comment type="subcellular location">
    <subcellularLocation>
        <location evidence="2">Cytoplasm</location>
        <location evidence="2">Cytosol</location>
    </subcellularLocation>
    <subcellularLocation>
        <location evidence="1 10">Nucleus</location>
    </subcellularLocation>
</comment>
<dbReference type="GO" id="GO:0005689">
    <property type="term" value="C:U12-type spliceosomal complex"/>
    <property type="evidence" value="ECO:0007669"/>
    <property type="project" value="UniProtKB-ARBA"/>
</dbReference>
<dbReference type="InterPro" id="IPR001163">
    <property type="entry name" value="Sm_dom_euk/arc"/>
</dbReference>
<dbReference type="InterPro" id="IPR027248">
    <property type="entry name" value="Sm_D2"/>
</dbReference>
<name>A0A0T6AZZ7_9SCAR</name>
<evidence type="ECO:0000256" key="10">
    <source>
        <dbReference type="RuleBase" id="RU365051"/>
    </source>
</evidence>
<dbReference type="Pfam" id="PF01423">
    <property type="entry name" value="LSM"/>
    <property type="match status" value="1"/>
</dbReference>